<protein>
    <submittedName>
        <fullName evidence="6">Uncharacterized protein</fullName>
    </submittedName>
</protein>
<dbReference type="EMBL" id="QKRW01000009">
    <property type="protein sequence ID" value="RAL65780.1"/>
    <property type="molecule type" value="Genomic_DNA"/>
</dbReference>
<comment type="caution">
    <text evidence="6">The sequence shown here is derived from an EMBL/GenBank/DDBJ whole genome shotgun (WGS) entry which is preliminary data.</text>
</comment>
<evidence type="ECO:0000256" key="3">
    <source>
        <dbReference type="ARBA" id="ARBA00022989"/>
    </source>
</evidence>
<dbReference type="GO" id="GO:0000329">
    <property type="term" value="C:fungal-type vacuole membrane"/>
    <property type="evidence" value="ECO:0007669"/>
    <property type="project" value="TreeGrafter"/>
</dbReference>
<keyword evidence="7" id="KW-1185">Reference proteome</keyword>
<keyword evidence="3 5" id="KW-1133">Transmembrane helix</keyword>
<gene>
    <name evidence="6" type="ORF">DID88_005445</name>
</gene>
<dbReference type="OrthoDB" id="419537at2759"/>
<dbReference type="Proteomes" id="UP000249056">
    <property type="component" value="Unassembled WGS sequence"/>
</dbReference>
<evidence type="ECO:0000256" key="2">
    <source>
        <dbReference type="ARBA" id="ARBA00022692"/>
    </source>
</evidence>
<dbReference type="AlphaFoldDB" id="A0A395IZW3"/>
<dbReference type="PANTHER" id="PTHR23501:SF67">
    <property type="entry name" value="MFS MULTIDRUG EFFLUX TRANSPORTER (EUROFUNG)"/>
    <property type="match status" value="1"/>
</dbReference>
<evidence type="ECO:0000256" key="5">
    <source>
        <dbReference type="SAM" id="Phobius"/>
    </source>
</evidence>
<evidence type="ECO:0000313" key="7">
    <source>
        <dbReference type="Proteomes" id="UP000249056"/>
    </source>
</evidence>
<keyword evidence="2 5" id="KW-0812">Transmembrane</keyword>
<dbReference type="PANTHER" id="PTHR23501">
    <property type="entry name" value="MAJOR FACILITATOR SUPERFAMILY"/>
    <property type="match status" value="1"/>
</dbReference>
<keyword evidence="4 5" id="KW-0472">Membrane</keyword>
<accession>A0A395IZW3</accession>
<sequence>MATITFFILAINLGGNIYPWTHPLILASIILPSSASHSSSTSSTRPPTPVLLESPTASGLRLIIPSIAASSIGTLTGFLITWTRNLKVPLVLGASLYVIGTIGLVSMTRGLPNWMYVLLLIHIPTSMGQGFQMPGTFMSVLALVDCAEFVGGGFLNENVVGPDKEKVIEAVRSSVQAVAGLEKHYRDQVIDSYAQSLRAAYLFALVISMISLC</sequence>
<dbReference type="GO" id="GO:0015174">
    <property type="term" value="F:basic amino acid transmembrane transporter activity"/>
    <property type="evidence" value="ECO:0007669"/>
    <property type="project" value="TreeGrafter"/>
</dbReference>
<evidence type="ECO:0000256" key="1">
    <source>
        <dbReference type="ARBA" id="ARBA00004141"/>
    </source>
</evidence>
<evidence type="ECO:0000313" key="6">
    <source>
        <dbReference type="EMBL" id="RAL65780.1"/>
    </source>
</evidence>
<evidence type="ECO:0000256" key="4">
    <source>
        <dbReference type="ARBA" id="ARBA00023136"/>
    </source>
</evidence>
<feature type="transmembrane region" description="Helical" evidence="5">
    <location>
        <begin position="62"/>
        <end position="81"/>
    </location>
</feature>
<reference evidence="6 7" key="1">
    <citation type="submission" date="2018-06" db="EMBL/GenBank/DDBJ databases">
        <title>Genome Sequence of the Brown Rot Fungal Pathogen Monilinia fructigena.</title>
        <authorList>
            <person name="Landi L."/>
            <person name="De Miccolis Angelini R.M."/>
            <person name="Pollastro S."/>
            <person name="Abate D."/>
            <person name="Faretra F."/>
            <person name="Romanazzi G."/>
        </authorList>
    </citation>
    <scope>NUCLEOTIDE SEQUENCE [LARGE SCALE GENOMIC DNA]</scope>
    <source>
        <strain evidence="6 7">Mfrg269</strain>
    </source>
</reference>
<organism evidence="6 7">
    <name type="scientific">Monilinia fructigena</name>
    <dbReference type="NCBI Taxonomy" id="38457"/>
    <lineage>
        <taxon>Eukaryota</taxon>
        <taxon>Fungi</taxon>
        <taxon>Dikarya</taxon>
        <taxon>Ascomycota</taxon>
        <taxon>Pezizomycotina</taxon>
        <taxon>Leotiomycetes</taxon>
        <taxon>Helotiales</taxon>
        <taxon>Sclerotiniaceae</taxon>
        <taxon>Monilinia</taxon>
    </lineage>
</organism>
<proteinExistence type="predicted"/>
<feature type="transmembrane region" description="Helical" evidence="5">
    <location>
        <begin position="88"/>
        <end position="107"/>
    </location>
</feature>
<comment type="subcellular location">
    <subcellularLocation>
        <location evidence="1">Membrane</location>
        <topology evidence="1">Multi-pass membrane protein</topology>
    </subcellularLocation>
</comment>
<name>A0A395IZW3_9HELO</name>